<organism evidence="2 3">
    <name type="scientific">Serratia fonticola</name>
    <dbReference type="NCBI Taxonomy" id="47917"/>
    <lineage>
        <taxon>Bacteria</taxon>
        <taxon>Pseudomonadati</taxon>
        <taxon>Pseudomonadota</taxon>
        <taxon>Gammaproteobacteria</taxon>
        <taxon>Enterobacterales</taxon>
        <taxon>Yersiniaceae</taxon>
        <taxon>Serratia</taxon>
    </lineage>
</organism>
<name>A0A448S5U4_SERFO</name>
<protein>
    <submittedName>
        <fullName evidence="2">ATPase involved in DNA repair</fullName>
    </submittedName>
</protein>
<dbReference type="Gene3D" id="3.40.50.300">
    <property type="entry name" value="P-loop containing nucleotide triphosphate hydrolases"/>
    <property type="match status" value="1"/>
</dbReference>
<dbReference type="AlphaFoldDB" id="A0A448S5U4"/>
<gene>
    <name evidence="2" type="ORF">NCTC13193_00668</name>
</gene>
<proteinExistence type="predicted"/>
<feature type="coiled-coil region" evidence="1">
    <location>
        <begin position="317"/>
        <end position="344"/>
    </location>
</feature>
<evidence type="ECO:0000256" key="1">
    <source>
        <dbReference type="SAM" id="Coils"/>
    </source>
</evidence>
<accession>A0A448S5U4</accession>
<dbReference type="Proteomes" id="UP000270487">
    <property type="component" value="Chromosome"/>
</dbReference>
<evidence type="ECO:0000313" key="2">
    <source>
        <dbReference type="EMBL" id="VEI63137.1"/>
    </source>
</evidence>
<keyword evidence="1" id="KW-0175">Coiled coil</keyword>
<evidence type="ECO:0000313" key="3">
    <source>
        <dbReference type="Proteomes" id="UP000270487"/>
    </source>
</evidence>
<feature type="coiled-coil region" evidence="1">
    <location>
        <begin position="435"/>
        <end position="462"/>
    </location>
</feature>
<dbReference type="EMBL" id="LR134492">
    <property type="protein sequence ID" value="VEI63137.1"/>
    <property type="molecule type" value="Genomic_DNA"/>
</dbReference>
<reference evidence="2 3" key="1">
    <citation type="submission" date="2018-12" db="EMBL/GenBank/DDBJ databases">
        <authorList>
            <consortium name="Pathogen Informatics"/>
        </authorList>
    </citation>
    <scope>NUCLEOTIDE SEQUENCE [LARGE SCALE GENOMIC DNA]</scope>
    <source>
        <strain evidence="2 3">NCTC13193</strain>
    </source>
</reference>
<dbReference type="InterPro" id="IPR027417">
    <property type="entry name" value="P-loop_NTPase"/>
</dbReference>
<sequence>MKIKSINLRINVIGSANEYGFSYEFDSGLNIITGHNSSGKSTVLSCIYYCLGMEQLLGGNRNLLLDKSITREFDYNSKTFTIVQSIAELEISHNERIAILKRDIKSQSYENRNKIIITENGHVSSYLLHVTGDHERESGFYHWLTIFLGISLPKTYSENTDQIKNLYLQNIFPCALIEQTKGWSDFFAQMPNFGIKDARQKLVEFLLDLESLEGEFKKDILAQEEKALKFIWKRKYEKIGELASDKGFILKGINSEPANNELKNVSISSLSRISDDKKEWINLDKDIYILKDKLAAIVKDIKNKNNLATPIAIKASQEKLQSEIALLNRQIRTLNNERISEKQKVDQYIESIKIINIEIERLDSSLKLDNFLPGDKKSPLCPLCDHELDIESRLNLSNSKINFMESISFLKSQKNLYESYVKKYQELELGFNDVSNFLANEVSLKKNEIKNLRKDISSFNDNNLRTDIFNEITISQKINDYIKLSSSFKIIKNDLKDIVADLIRIKEEKSSLKSSDDRDNAKISYFNTKFKELLGPDKFNYTSNHIHHITIQNKPPSRLLPVVIIGGDTQTIRLSSSASDFIRAQWAFYLTLLEISKNHPGFLILDEPGQHAMNIESMTALLTYSACSSKQIIMCISKDTKDRSSTANLNKILQHLDSIDKYKLIDIDPNDQKCVKPL</sequence>
<dbReference type="SUPFAM" id="SSF52540">
    <property type="entry name" value="P-loop containing nucleoside triphosphate hydrolases"/>
    <property type="match status" value="1"/>
</dbReference>